<proteinExistence type="predicted"/>
<gene>
    <name evidence="1" type="ORF">NND69_07550</name>
</gene>
<protein>
    <submittedName>
        <fullName evidence="1">McbB family protein</fullName>
    </submittedName>
</protein>
<dbReference type="RefSeq" id="WP_004832541.1">
    <property type="nucleotide sequence ID" value="NZ_CABKNC010000003.1"/>
</dbReference>
<dbReference type="NCBIfam" id="TIGR04424">
    <property type="entry name" value="metallo_McbB"/>
    <property type="match status" value="1"/>
</dbReference>
<dbReference type="InterPro" id="IPR030956">
    <property type="entry name" value="McbB"/>
</dbReference>
<name>A0A9X3HBE4_9FIRM</name>
<evidence type="ECO:0000313" key="1">
    <source>
        <dbReference type="EMBL" id="MCZ7408201.1"/>
    </source>
</evidence>
<dbReference type="EMBL" id="JANDZV010000008">
    <property type="protein sequence ID" value="MCZ7408201.1"/>
    <property type="molecule type" value="Genomic_DNA"/>
</dbReference>
<dbReference type="GeneID" id="93384916"/>
<sequence length="269" mass="32012">MFHINQFIISKSDLGAIVQNSFGITIIEEKKLMDFLFYLDKNGKNNFFDEDLELFFEREEFEDVINFLLESSIIYEKKEIEGNFNNIGIYSNNQNFKDCFEFVEDDRFKFVNDYTKFGDYDLMVLFFNPFSLVKYNQLADYISENNIPCIFSFFYDSKFYITNLYRKEWYSPCPKCFFYNLEASIRSYGKVMDEISFQTIVDMIYAQNPLFEVEAKLNKKEIFFLVTEILKMISQNVNISGKKVVEVDLNGNVSYDVPVHFELCDCFEK</sequence>
<dbReference type="AlphaFoldDB" id="A0A9X3HBE4"/>
<organism evidence="1 2">
    <name type="scientific">Parvimonas micra</name>
    <dbReference type="NCBI Taxonomy" id="33033"/>
    <lineage>
        <taxon>Bacteria</taxon>
        <taxon>Bacillati</taxon>
        <taxon>Bacillota</taxon>
        <taxon>Tissierellia</taxon>
        <taxon>Tissierellales</taxon>
        <taxon>Peptoniphilaceae</taxon>
        <taxon>Parvimonas</taxon>
    </lineage>
</organism>
<evidence type="ECO:0000313" key="2">
    <source>
        <dbReference type="Proteomes" id="UP001141458"/>
    </source>
</evidence>
<comment type="caution">
    <text evidence="1">The sequence shown here is derived from an EMBL/GenBank/DDBJ whole genome shotgun (WGS) entry which is preliminary data.</text>
</comment>
<accession>A0A9X3HBE4</accession>
<reference evidence="1" key="1">
    <citation type="submission" date="2022-07" db="EMBL/GenBank/DDBJ databases">
        <title>Parvimonas micra travels from the subgingival sulcus of the human oral cavity to the colorectal adenocarcinoma.</title>
        <authorList>
            <person name="Conde-Perez K."/>
            <person name="Buetas E."/>
            <person name="Aja-Macaya P."/>
            <person name="Martin-De Arribas E."/>
            <person name="Iglesias-Corras I."/>
            <person name="Trigo-Tasende N."/>
            <person name="Nasser-Ali M."/>
            <person name="Estevez L.S."/>
            <person name="Rumbo-Feal S."/>
            <person name="Otero-Alen B."/>
            <person name="Noguera J.F."/>
            <person name="Concha A."/>
            <person name="Pardinas-Lopez S."/>
            <person name="Carda-Dieguez M."/>
            <person name="Gomez-Randulfe I."/>
            <person name="Martinez-Lago N."/>
            <person name="Ladra S."/>
            <person name="Aparicio L.A."/>
            <person name="Bou G."/>
            <person name="Mira A."/>
            <person name="Vallejo J.A."/>
            <person name="Poza M."/>
        </authorList>
    </citation>
    <scope>NUCLEOTIDE SEQUENCE</scope>
    <source>
        <strain evidence="1">PM79KC-AC-4</strain>
    </source>
</reference>
<dbReference type="Proteomes" id="UP001141458">
    <property type="component" value="Unassembled WGS sequence"/>
</dbReference>